<keyword evidence="3" id="KW-1185">Reference proteome</keyword>
<gene>
    <name evidence="2" type="ORF">GCM10010389_17880</name>
</gene>
<dbReference type="Proteomes" id="UP000623010">
    <property type="component" value="Unassembled WGS sequence"/>
</dbReference>
<feature type="region of interest" description="Disordered" evidence="1">
    <location>
        <begin position="32"/>
        <end position="73"/>
    </location>
</feature>
<dbReference type="RefSeq" id="WP_190056784.1">
    <property type="nucleotide sequence ID" value="NZ_BMWH01000004.1"/>
</dbReference>
<dbReference type="EMBL" id="BMWH01000004">
    <property type="protein sequence ID" value="GGZ80457.1"/>
    <property type="molecule type" value="Genomic_DNA"/>
</dbReference>
<reference evidence="2" key="1">
    <citation type="journal article" date="2014" name="Int. J. Syst. Evol. Microbiol.">
        <title>Complete genome sequence of Corynebacterium casei LMG S-19264T (=DSM 44701T), isolated from a smear-ripened cheese.</title>
        <authorList>
            <consortium name="US DOE Joint Genome Institute (JGI-PGF)"/>
            <person name="Walter F."/>
            <person name="Albersmeier A."/>
            <person name="Kalinowski J."/>
            <person name="Ruckert C."/>
        </authorList>
    </citation>
    <scope>NUCLEOTIDE SEQUENCE</scope>
    <source>
        <strain evidence="2">JCM 5016</strain>
    </source>
</reference>
<sequence>MTAIEWLLAYAAAVAVWLLLGVLADRLHREHTRSAVHQPVRHGPPPLPACPSLYGLPEGAPRGPGRHHRPGTR</sequence>
<dbReference type="AlphaFoldDB" id="A0A918R2R7"/>
<proteinExistence type="predicted"/>
<accession>A0A918R2R7</accession>
<protein>
    <submittedName>
        <fullName evidence="2">Uncharacterized protein</fullName>
    </submittedName>
</protein>
<evidence type="ECO:0000313" key="3">
    <source>
        <dbReference type="Proteomes" id="UP000623010"/>
    </source>
</evidence>
<organism evidence="2 3">
    <name type="scientific">Streptomyces echinoruber</name>
    <dbReference type="NCBI Taxonomy" id="68898"/>
    <lineage>
        <taxon>Bacteria</taxon>
        <taxon>Bacillati</taxon>
        <taxon>Actinomycetota</taxon>
        <taxon>Actinomycetes</taxon>
        <taxon>Kitasatosporales</taxon>
        <taxon>Streptomycetaceae</taxon>
        <taxon>Streptomyces</taxon>
    </lineage>
</organism>
<comment type="caution">
    <text evidence="2">The sequence shown here is derived from an EMBL/GenBank/DDBJ whole genome shotgun (WGS) entry which is preliminary data.</text>
</comment>
<evidence type="ECO:0000313" key="2">
    <source>
        <dbReference type="EMBL" id="GGZ80457.1"/>
    </source>
</evidence>
<feature type="compositionally biased region" description="Basic residues" evidence="1">
    <location>
        <begin position="64"/>
        <end position="73"/>
    </location>
</feature>
<name>A0A918R2R7_9ACTN</name>
<evidence type="ECO:0000256" key="1">
    <source>
        <dbReference type="SAM" id="MobiDB-lite"/>
    </source>
</evidence>
<reference evidence="2" key="2">
    <citation type="submission" date="2020-09" db="EMBL/GenBank/DDBJ databases">
        <authorList>
            <person name="Sun Q."/>
            <person name="Ohkuma M."/>
        </authorList>
    </citation>
    <scope>NUCLEOTIDE SEQUENCE</scope>
    <source>
        <strain evidence="2">JCM 5016</strain>
    </source>
</reference>